<dbReference type="GO" id="GO:0046677">
    <property type="term" value="P:response to antibiotic"/>
    <property type="evidence" value="ECO:0007669"/>
    <property type="project" value="TreeGrafter"/>
</dbReference>
<feature type="domain" description="Multidrug resistance protein MdtA-like barrel-sandwich hybrid" evidence="6">
    <location>
        <begin position="73"/>
        <end position="215"/>
    </location>
</feature>
<organism evidence="9 10">
    <name type="scientific">Kaistia hirudinis</name>
    <dbReference type="NCBI Taxonomy" id="1293440"/>
    <lineage>
        <taxon>Bacteria</taxon>
        <taxon>Pseudomonadati</taxon>
        <taxon>Pseudomonadota</taxon>
        <taxon>Alphaproteobacteria</taxon>
        <taxon>Hyphomicrobiales</taxon>
        <taxon>Kaistiaceae</taxon>
        <taxon>Kaistia</taxon>
    </lineage>
</organism>
<evidence type="ECO:0000256" key="5">
    <source>
        <dbReference type="SAM" id="SignalP"/>
    </source>
</evidence>
<comment type="similarity">
    <text evidence="2">Belongs to the membrane fusion protein (MFP) (TC 8.A.1) family.</text>
</comment>
<evidence type="ECO:0000313" key="10">
    <source>
        <dbReference type="Proteomes" id="UP000553963"/>
    </source>
</evidence>
<reference evidence="9 10" key="1">
    <citation type="submission" date="2020-08" db="EMBL/GenBank/DDBJ databases">
        <title>Genomic Encyclopedia of Type Strains, Phase IV (KMG-IV): sequencing the most valuable type-strain genomes for metagenomic binning, comparative biology and taxonomic classification.</title>
        <authorList>
            <person name="Goeker M."/>
        </authorList>
    </citation>
    <scope>NUCLEOTIDE SEQUENCE [LARGE SCALE GENOMIC DNA]</scope>
    <source>
        <strain evidence="9 10">DSM 25966</strain>
    </source>
</reference>
<dbReference type="SUPFAM" id="SSF111369">
    <property type="entry name" value="HlyD-like secretion proteins"/>
    <property type="match status" value="1"/>
</dbReference>
<dbReference type="RefSeq" id="WP_246409889.1">
    <property type="nucleotide sequence ID" value="NZ_JACIDS010000004.1"/>
</dbReference>
<dbReference type="GO" id="GO:0005886">
    <property type="term" value="C:plasma membrane"/>
    <property type="evidence" value="ECO:0007669"/>
    <property type="project" value="TreeGrafter"/>
</dbReference>
<protein>
    <submittedName>
        <fullName evidence="9">Multidrug efflux system membrane fusion protein</fullName>
    </submittedName>
</protein>
<evidence type="ECO:0000259" key="8">
    <source>
        <dbReference type="Pfam" id="PF25967"/>
    </source>
</evidence>
<feature type="signal peptide" evidence="5">
    <location>
        <begin position="1"/>
        <end position="21"/>
    </location>
</feature>
<dbReference type="Gene3D" id="2.40.420.20">
    <property type="match status" value="1"/>
</dbReference>
<accession>A0A840AQA6</accession>
<evidence type="ECO:0000259" key="7">
    <source>
        <dbReference type="Pfam" id="PF25944"/>
    </source>
</evidence>
<dbReference type="InterPro" id="IPR058627">
    <property type="entry name" value="MdtA-like_C"/>
</dbReference>
<proteinExistence type="inferred from homology"/>
<name>A0A840AQA6_9HYPH</name>
<evidence type="ECO:0000259" key="6">
    <source>
        <dbReference type="Pfam" id="PF25917"/>
    </source>
</evidence>
<dbReference type="NCBIfam" id="TIGR01730">
    <property type="entry name" value="RND_mfp"/>
    <property type="match status" value="1"/>
</dbReference>
<dbReference type="Gene3D" id="2.40.30.170">
    <property type="match status" value="1"/>
</dbReference>
<dbReference type="Pfam" id="PF25944">
    <property type="entry name" value="Beta-barrel_RND"/>
    <property type="match status" value="1"/>
</dbReference>
<dbReference type="InterPro" id="IPR058625">
    <property type="entry name" value="MdtA-like_BSH"/>
</dbReference>
<dbReference type="GO" id="GO:0030313">
    <property type="term" value="C:cell envelope"/>
    <property type="evidence" value="ECO:0007669"/>
    <property type="project" value="UniProtKB-SubCell"/>
</dbReference>
<dbReference type="Pfam" id="PF25917">
    <property type="entry name" value="BSH_RND"/>
    <property type="match status" value="1"/>
</dbReference>
<dbReference type="EMBL" id="JACIDS010000004">
    <property type="protein sequence ID" value="MBB3932459.1"/>
    <property type="molecule type" value="Genomic_DNA"/>
</dbReference>
<dbReference type="PANTHER" id="PTHR30158:SF3">
    <property type="entry name" value="MULTIDRUG EFFLUX PUMP SUBUNIT ACRA-RELATED"/>
    <property type="match status" value="1"/>
</dbReference>
<gene>
    <name evidence="9" type="ORF">GGR25_003517</name>
</gene>
<dbReference type="PANTHER" id="PTHR30158">
    <property type="entry name" value="ACRA/E-RELATED COMPONENT OF DRUG EFFLUX TRANSPORTER"/>
    <property type="match status" value="1"/>
</dbReference>
<dbReference type="InterPro" id="IPR006143">
    <property type="entry name" value="RND_pump_MFP"/>
</dbReference>
<dbReference type="AlphaFoldDB" id="A0A840AQA6"/>
<comment type="caution">
    <text evidence="9">The sequence shown here is derived from an EMBL/GenBank/DDBJ whole genome shotgun (WGS) entry which is preliminary data.</text>
</comment>
<comment type="subcellular location">
    <subcellularLocation>
        <location evidence="1">Cell envelope</location>
    </subcellularLocation>
</comment>
<feature type="domain" description="Multidrug resistance protein MdtA-like beta-barrel" evidence="7">
    <location>
        <begin position="219"/>
        <end position="304"/>
    </location>
</feature>
<evidence type="ECO:0000256" key="1">
    <source>
        <dbReference type="ARBA" id="ARBA00004196"/>
    </source>
</evidence>
<feature type="region of interest" description="Disordered" evidence="4">
    <location>
        <begin position="370"/>
        <end position="394"/>
    </location>
</feature>
<keyword evidence="10" id="KW-1185">Reference proteome</keyword>
<feature type="chain" id="PRO_5032339529" evidence="5">
    <location>
        <begin position="22"/>
        <end position="394"/>
    </location>
</feature>
<evidence type="ECO:0000256" key="3">
    <source>
        <dbReference type="SAM" id="Coils"/>
    </source>
</evidence>
<dbReference type="PROSITE" id="PS51257">
    <property type="entry name" value="PROKAR_LIPOPROTEIN"/>
    <property type="match status" value="1"/>
</dbReference>
<dbReference type="Proteomes" id="UP000553963">
    <property type="component" value="Unassembled WGS sequence"/>
</dbReference>
<dbReference type="Gene3D" id="2.40.50.100">
    <property type="match status" value="1"/>
</dbReference>
<feature type="domain" description="Multidrug resistance protein MdtA-like C-terminal permuted SH3" evidence="8">
    <location>
        <begin position="311"/>
        <end position="372"/>
    </location>
</feature>
<feature type="coiled-coil region" evidence="3">
    <location>
        <begin position="120"/>
        <end position="178"/>
    </location>
</feature>
<dbReference type="Pfam" id="PF25967">
    <property type="entry name" value="RND-MFP_C"/>
    <property type="match status" value="1"/>
</dbReference>
<dbReference type="GO" id="GO:0022857">
    <property type="term" value="F:transmembrane transporter activity"/>
    <property type="evidence" value="ECO:0007669"/>
    <property type="project" value="InterPro"/>
</dbReference>
<sequence length="394" mass="41581">MMRPFRTLTLALLATTSIVLGGCTDGADGAKSDGGNAQTEPAAAAVRIGVLKIEPHRVVVYDELPGRVSARQTAEIRPQVNGIIRSVLFKEGAEVSLDQPLFQIDPAPFLADVEASSAVLERARADLANATVKHQRVEALAAAQTTSAAALGDAKAALAQARASVAEAEANLTRRKLEVAYATVRSPIRGRIGQALATEGSLASVGASAALAVVQQIDTVYLDVRQSSVQWEELAERIDSERGADAPSLPVEILTITGKAYEFTGNVLFSESTVDPGTGSIAMRVEVPNPHRQLLPGMFLRARVPSAIYPDALSVPQQAVRRDATGRAFLTILGSDNTASRRDVELGALVDRHYVVLSGLRAGETVVVEGQERTDGGQPLEPVPYKPSASGPEI</sequence>
<keyword evidence="3" id="KW-0175">Coiled coil</keyword>
<dbReference type="InterPro" id="IPR058626">
    <property type="entry name" value="MdtA-like_b-barrel"/>
</dbReference>
<evidence type="ECO:0000256" key="2">
    <source>
        <dbReference type="ARBA" id="ARBA00009477"/>
    </source>
</evidence>
<dbReference type="Gene3D" id="1.10.287.470">
    <property type="entry name" value="Helix hairpin bin"/>
    <property type="match status" value="1"/>
</dbReference>
<evidence type="ECO:0000256" key="4">
    <source>
        <dbReference type="SAM" id="MobiDB-lite"/>
    </source>
</evidence>
<keyword evidence="5" id="KW-0732">Signal</keyword>
<evidence type="ECO:0000313" key="9">
    <source>
        <dbReference type="EMBL" id="MBB3932459.1"/>
    </source>
</evidence>